<evidence type="ECO:0000313" key="2">
    <source>
        <dbReference type="EMBL" id="EMG31409.1"/>
    </source>
</evidence>
<comment type="similarity">
    <text evidence="1">Belongs to the UPF0167 family.</text>
</comment>
<dbReference type="InterPro" id="IPR005363">
    <property type="entry name" value="UPF0167"/>
</dbReference>
<sequence length="287" mass="32272">MDKFREKYIALQKAFWDTDGGAASILALFEFKDELEKCDEKEAKLVLVDVYELLGFKKSACELLAKFCDPKDKKQLKKLGYLKQYAQNGDAGAIMRPKTANEAARQSIKLKSLPHFHYHPDPFKTGVFKDDASVVCECCEQTTDVYYCGSVYSVEDVNYLCPHCIASGAAAAKFDARFIQDADHLPPSTSDVQAKTEELFKRTPGYFSWQGEHWLTCCDDYCEFLGDVGTKGLQDLGIAEKVLADYALREEFAVEDVRDYLVAGGDMAGYLFRCTHCGKYKIYVDAS</sequence>
<organism evidence="2 3">
    <name type="scientific">Campylobacter showae CC57C</name>
    <dbReference type="NCBI Taxonomy" id="1073353"/>
    <lineage>
        <taxon>Bacteria</taxon>
        <taxon>Pseudomonadati</taxon>
        <taxon>Campylobacterota</taxon>
        <taxon>Epsilonproteobacteria</taxon>
        <taxon>Campylobacterales</taxon>
        <taxon>Campylobacteraceae</taxon>
        <taxon>Campylobacter</taxon>
    </lineage>
</organism>
<proteinExistence type="inferred from homology"/>
<evidence type="ECO:0000313" key="3">
    <source>
        <dbReference type="Proteomes" id="UP000011782"/>
    </source>
</evidence>
<evidence type="ECO:0008006" key="4">
    <source>
        <dbReference type="Google" id="ProtNLM"/>
    </source>
</evidence>
<dbReference type="EMBL" id="AOTD01000034">
    <property type="protein sequence ID" value="EMG31409.1"/>
    <property type="molecule type" value="Genomic_DNA"/>
</dbReference>
<name>M3I454_9BACT</name>
<dbReference type="PATRIC" id="fig|1073353.3.peg.316"/>
<reference evidence="2 3" key="1">
    <citation type="submission" date="2013-02" db="EMBL/GenBank/DDBJ databases">
        <title>Co-occurrence of anaerobic bacteria in colorectal carcinomas.</title>
        <authorList>
            <person name="Holt R.A."/>
            <person name="Warren R.L."/>
            <person name="Allen-Vercoe E."/>
            <person name="Pleasance S."/>
            <person name="Freeman D.J."/>
            <person name="Watson P."/>
            <person name="Moore R."/>
            <person name="Cochrane K."/>
        </authorList>
    </citation>
    <scope>NUCLEOTIDE SEQUENCE [LARGE SCALE GENOMIC DNA]</scope>
    <source>
        <strain evidence="2 3">CC57C</strain>
    </source>
</reference>
<dbReference type="Proteomes" id="UP000011782">
    <property type="component" value="Unassembled WGS sequence"/>
</dbReference>
<dbReference type="AlphaFoldDB" id="M3I454"/>
<dbReference type="STRING" id="1073353.H740_01450"/>
<gene>
    <name evidence="2" type="ORF">H740_01450</name>
</gene>
<dbReference type="Pfam" id="PF03691">
    <property type="entry name" value="UPF0167"/>
    <property type="match status" value="1"/>
</dbReference>
<comment type="caution">
    <text evidence="2">The sequence shown here is derived from an EMBL/GenBank/DDBJ whole genome shotgun (WGS) entry which is preliminary data.</text>
</comment>
<dbReference type="OrthoDB" id="7065534at2"/>
<dbReference type="RefSeq" id="WP_004322131.1">
    <property type="nucleotide sequence ID" value="NZ_AOTD01000034.1"/>
</dbReference>
<evidence type="ECO:0000256" key="1">
    <source>
        <dbReference type="ARBA" id="ARBA00008525"/>
    </source>
</evidence>
<accession>M3I454</accession>
<protein>
    <recommendedName>
        <fullName evidence="4">Colicin E2 tolerance protein CbrC-like protein</fullName>
    </recommendedName>
</protein>